<dbReference type="RefSeq" id="XP_075110420.1">
    <property type="nucleotide sequence ID" value="XM_075254319.1"/>
</dbReference>
<accession>A0AC58ULP7</accession>
<organism evidence="1 2">
    <name type="scientific">Nicotiana tabacum</name>
    <name type="common">Common tobacco</name>
    <dbReference type="NCBI Taxonomy" id="4097"/>
    <lineage>
        <taxon>Eukaryota</taxon>
        <taxon>Viridiplantae</taxon>
        <taxon>Streptophyta</taxon>
        <taxon>Embryophyta</taxon>
        <taxon>Tracheophyta</taxon>
        <taxon>Spermatophyta</taxon>
        <taxon>Magnoliopsida</taxon>
        <taxon>eudicotyledons</taxon>
        <taxon>Gunneridae</taxon>
        <taxon>Pentapetalae</taxon>
        <taxon>asterids</taxon>
        <taxon>lamiids</taxon>
        <taxon>Solanales</taxon>
        <taxon>Solanaceae</taxon>
        <taxon>Nicotianoideae</taxon>
        <taxon>Nicotianeae</taxon>
        <taxon>Nicotiana</taxon>
    </lineage>
</organism>
<proteinExistence type="predicted"/>
<keyword evidence="1" id="KW-1185">Reference proteome</keyword>
<name>A0AC58ULP7_TOBAC</name>
<sequence>MTTEKIDHTHPLFVHPSNTPSFVLVPVQLTGSENYEIWLRSVRIALQAKRKLGFITGTYNKDQFRPELHEDCETFWEDLKERFDKVNRMTIFQLHREIATISQGTDSISMYFTKLKELRAEYDAMVPSTSLKEYADYLQRQRLLQFLSGLNDSYAQARRHILMKSVEPALNQAYALVVEDETQRNTS</sequence>
<dbReference type="Proteomes" id="UP000790787">
    <property type="component" value="Chromosome 5"/>
</dbReference>
<evidence type="ECO:0000313" key="1">
    <source>
        <dbReference type="Proteomes" id="UP000790787"/>
    </source>
</evidence>
<reference evidence="2" key="2">
    <citation type="submission" date="2025-08" db="UniProtKB">
        <authorList>
            <consortium name="RefSeq"/>
        </authorList>
    </citation>
    <scope>IDENTIFICATION</scope>
    <source>
        <tissue evidence="2">Leaf</tissue>
    </source>
</reference>
<gene>
    <name evidence="2" type="primary">LOC142181304</name>
</gene>
<reference evidence="1" key="1">
    <citation type="journal article" date="2014" name="Nat. Commun.">
        <title>The tobacco genome sequence and its comparison with those of tomato and potato.</title>
        <authorList>
            <person name="Sierro N."/>
            <person name="Battey J.N."/>
            <person name="Ouadi S."/>
            <person name="Bakaher N."/>
            <person name="Bovet L."/>
            <person name="Willig A."/>
            <person name="Goepfert S."/>
            <person name="Peitsch M.C."/>
            <person name="Ivanov N.V."/>
        </authorList>
    </citation>
    <scope>NUCLEOTIDE SEQUENCE [LARGE SCALE GENOMIC DNA]</scope>
</reference>
<evidence type="ECO:0000313" key="2">
    <source>
        <dbReference type="RefSeq" id="XP_075110420.1"/>
    </source>
</evidence>
<protein>
    <submittedName>
        <fullName evidence="2">Uncharacterized protein LOC142181304</fullName>
    </submittedName>
</protein>